<dbReference type="GO" id="GO:0005840">
    <property type="term" value="C:ribosome"/>
    <property type="evidence" value="ECO:0007669"/>
    <property type="project" value="UniProtKB-KW"/>
</dbReference>
<dbReference type="FunFam" id="3.40.30.10:FF:000247">
    <property type="entry name" value="28S ribosomal protein S25, mitochondrial"/>
    <property type="match status" value="1"/>
</dbReference>
<dbReference type="GO" id="GO:0005739">
    <property type="term" value="C:mitochondrion"/>
    <property type="evidence" value="ECO:0007669"/>
    <property type="project" value="UniProtKB-SubCell"/>
</dbReference>
<dbReference type="SUPFAM" id="SSF52833">
    <property type="entry name" value="Thioredoxin-like"/>
    <property type="match status" value="1"/>
</dbReference>
<dbReference type="PANTHER" id="PTHR13274:SF2">
    <property type="entry name" value="SMALL RIBOSOMAL SUBUNIT PROTEIN MS25"/>
    <property type="match status" value="1"/>
</dbReference>
<dbReference type="PANTHER" id="PTHR13274">
    <property type="entry name" value="MITOCHONDRIAL RIBOSOMAL PROTEIN S25"/>
    <property type="match status" value="1"/>
</dbReference>
<dbReference type="Gene3D" id="3.40.30.10">
    <property type="entry name" value="Glutaredoxin"/>
    <property type="match status" value="1"/>
</dbReference>
<gene>
    <name evidence="9" type="ORF">APICC_00839</name>
</gene>
<evidence type="ECO:0000313" key="9">
    <source>
        <dbReference type="EMBL" id="PBC27481.1"/>
    </source>
</evidence>
<accession>A0A2A3E8U0</accession>
<evidence type="ECO:0000256" key="6">
    <source>
        <dbReference type="ARBA" id="ARBA00035139"/>
    </source>
</evidence>
<evidence type="ECO:0000256" key="4">
    <source>
        <dbReference type="ARBA" id="ARBA00023128"/>
    </source>
</evidence>
<dbReference type="InterPro" id="IPR007741">
    <property type="entry name" value="Ribosomal_mL43/mS25/NADH_DH"/>
</dbReference>
<keyword evidence="3 9" id="KW-0689">Ribosomal protein</keyword>
<evidence type="ECO:0000259" key="8">
    <source>
        <dbReference type="SMART" id="SM00916"/>
    </source>
</evidence>
<dbReference type="STRING" id="94128.A0A2A3E8U0"/>
<keyword evidence="4" id="KW-0496">Mitochondrion</keyword>
<dbReference type="EMBL" id="KZ288348">
    <property type="protein sequence ID" value="PBC27481.1"/>
    <property type="molecule type" value="Genomic_DNA"/>
</dbReference>
<name>A0A2A3E8U0_APICC</name>
<comment type="similarity">
    <text evidence="2">Belongs to the mitochondrion-specific ribosomal protein mS25 family.</text>
</comment>
<keyword evidence="5" id="KW-0687">Ribonucleoprotein</keyword>
<dbReference type="GO" id="GO:1990904">
    <property type="term" value="C:ribonucleoprotein complex"/>
    <property type="evidence" value="ECO:0007669"/>
    <property type="project" value="UniProtKB-KW"/>
</dbReference>
<evidence type="ECO:0000256" key="7">
    <source>
        <dbReference type="ARBA" id="ARBA00035369"/>
    </source>
</evidence>
<evidence type="ECO:0000256" key="5">
    <source>
        <dbReference type="ARBA" id="ARBA00023274"/>
    </source>
</evidence>
<dbReference type="SMART" id="SM00916">
    <property type="entry name" value="L51_S25_CI-B8"/>
    <property type="match status" value="1"/>
</dbReference>
<dbReference type="InterPro" id="IPR040049">
    <property type="entry name" value="Ribosomal_mS25/mL61"/>
</dbReference>
<dbReference type="Proteomes" id="UP000242457">
    <property type="component" value="Unassembled WGS sequence"/>
</dbReference>
<dbReference type="AlphaFoldDB" id="A0A2A3E8U0"/>
<dbReference type="Pfam" id="PF05047">
    <property type="entry name" value="L51_S25_CI-B8"/>
    <property type="match status" value="1"/>
</dbReference>
<evidence type="ECO:0000313" key="10">
    <source>
        <dbReference type="Proteomes" id="UP000242457"/>
    </source>
</evidence>
<feature type="domain" description="Ribosomal protein/NADH dehydrogenase" evidence="8">
    <location>
        <begin position="37"/>
        <end position="110"/>
    </location>
</feature>
<dbReference type="GO" id="GO:0003735">
    <property type="term" value="F:structural constituent of ribosome"/>
    <property type="evidence" value="ECO:0007669"/>
    <property type="project" value="InterPro"/>
</dbReference>
<sequence>MPFMIGQAPIRRTLNYLKAGKLILKDEIQILSINYNTYGKHHKGTRDFIFWNLPQIQYKNPNVQIVTFKNMTPTPFIKCYYENGNTMLIDLDSKTKEDILFHLQNVIGKTKHTLQQENIMQEKKDNSANFGVDCHRNCICVVPGQIPCPAIVPLPYHMRGKYKKSLKEP</sequence>
<protein>
    <recommendedName>
        <fullName evidence="6">Small ribosomal subunit protein mS25</fullName>
    </recommendedName>
    <alternativeName>
        <fullName evidence="7">28S ribosomal protein S25, mitochondrial</fullName>
    </alternativeName>
</protein>
<evidence type="ECO:0000256" key="1">
    <source>
        <dbReference type="ARBA" id="ARBA00004173"/>
    </source>
</evidence>
<evidence type="ECO:0000256" key="2">
    <source>
        <dbReference type="ARBA" id="ARBA00008046"/>
    </source>
</evidence>
<organism evidence="9 10">
    <name type="scientific">Apis cerana cerana</name>
    <name type="common">Oriental honeybee</name>
    <dbReference type="NCBI Taxonomy" id="94128"/>
    <lineage>
        <taxon>Eukaryota</taxon>
        <taxon>Metazoa</taxon>
        <taxon>Ecdysozoa</taxon>
        <taxon>Arthropoda</taxon>
        <taxon>Hexapoda</taxon>
        <taxon>Insecta</taxon>
        <taxon>Pterygota</taxon>
        <taxon>Neoptera</taxon>
        <taxon>Endopterygota</taxon>
        <taxon>Hymenoptera</taxon>
        <taxon>Apocrita</taxon>
        <taxon>Aculeata</taxon>
        <taxon>Apoidea</taxon>
        <taxon>Anthophila</taxon>
        <taxon>Apidae</taxon>
        <taxon>Apis</taxon>
    </lineage>
</organism>
<reference evidence="9 10" key="1">
    <citation type="submission" date="2014-07" db="EMBL/GenBank/DDBJ databases">
        <title>Genomic and transcriptomic analysis on Apis cerana provide comprehensive insights into honey bee biology.</title>
        <authorList>
            <person name="Diao Q."/>
            <person name="Sun L."/>
            <person name="Zheng H."/>
            <person name="Zheng H."/>
            <person name="Xu S."/>
            <person name="Wang S."/>
            <person name="Zeng Z."/>
            <person name="Hu F."/>
            <person name="Su S."/>
            <person name="Wu J."/>
        </authorList>
    </citation>
    <scope>NUCLEOTIDE SEQUENCE [LARGE SCALE GENOMIC DNA]</scope>
    <source>
        <tissue evidence="9">Pupae without intestine</tissue>
    </source>
</reference>
<dbReference type="InterPro" id="IPR036249">
    <property type="entry name" value="Thioredoxin-like_sf"/>
</dbReference>
<comment type="subcellular location">
    <subcellularLocation>
        <location evidence="1">Mitochondrion</location>
    </subcellularLocation>
</comment>
<keyword evidence="10" id="KW-1185">Reference proteome</keyword>
<dbReference type="OrthoDB" id="5919182at2759"/>
<evidence type="ECO:0000256" key="3">
    <source>
        <dbReference type="ARBA" id="ARBA00022980"/>
    </source>
</evidence>
<proteinExistence type="inferred from homology"/>